<organism evidence="1 2">
    <name type="scientific">Rhodonellum ikkaensis</name>
    <dbReference type="NCBI Taxonomy" id="336829"/>
    <lineage>
        <taxon>Bacteria</taxon>
        <taxon>Pseudomonadati</taxon>
        <taxon>Bacteroidota</taxon>
        <taxon>Cytophagia</taxon>
        <taxon>Cytophagales</taxon>
        <taxon>Cytophagaceae</taxon>
        <taxon>Rhodonellum</taxon>
    </lineage>
</organism>
<protein>
    <submittedName>
        <fullName evidence="1">Uncharacterized protein</fullName>
    </submittedName>
</protein>
<dbReference type="EMBL" id="FNQC01000001">
    <property type="protein sequence ID" value="SDY39294.1"/>
    <property type="molecule type" value="Genomic_DNA"/>
</dbReference>
<evidence type="ECO:0000313" key="2">
    <source>
        <dbReference type="Proteomes" id="UP000199663"/>
    </source>
</evidence>
<dbReference type="Proteomes" id="UP000199663">
    <property type="component" value="Unassembled WGS sequence"/>
</dbReference>
<evidence type="ECO:0000313" key="1">
    <source>
        <dbReference type="EMBL" id="SDY39294.1"/>
    </source>
</evidence>
<reference evidence="1 2" key="1">
    <citation type="submission" date="2016-10" db="EMBL/GenBank/DDBJ databases">
        <authorList>
            <person name="Varghese N."/>
            <person name="Submissions S."/>
        </authorList>
    </citation>
    <scope>NUCLEOTIDE SEQUENCE [LARGE SCALE GENOMIC DNA]</scope>
    <source>
        <strain evidence="1 2">DSM 17997</strain>
    </source>
</reference>
<proteinExistence type="predicted"/>
<name>A0A1H3JJ99_9BACT</name>
<comment type="caution">
    <text evidence="1">The sequence shown here is derived from an EMBL/GenBank/DDBJ whole genome shotgun (WGS) entry which is preliminary data.</text>
</comment>
<sequence length="35" mass="4251">MFWVQDLNNSKKPNFFSAVNQVAFLKKMLWDKDPY</sequence>
<keyword evidence="2" id="KW-1185">Reference proteome</keyword>
<gene>
    <name evidence="1" type="ORF">SAMN05444412_1018</name>
</gene>
<accession>A0A1H3JJ99</accession>